<gene>
    <name evidence="1" type="ORF">EZV62_009892</name>
</gene>
<dbReference type="EMBL" id="VAHF01000004">
    <property type="protein sequence ID" value="TXG62898.1"/>
    <property type="molecule type" value="Genomic_DNA"/>
</dbReference>
<dbReference type="OrthoDB" id="2402896at2759"/>
<dbReference type="AlphaFoldDB" id="A0A5C7I1R9"/>
<evidence type="ECO:0000313" key="2">
    <source>
        <dbReference type="Proteomes" id="UP000323000"/>
    </source>
</evidence>
<dbReference type="Proteomes" id="UP000323000">
    <property type="component" value="Chromosome 4"/>
</dbReference>
<accession>A0A5C7I1R9</accession>
<sequence>MQSLYGFEANQAIQSMFQQPNLLIDQQSSTNLYQQPNFYSDQHDSPSQTELLQEPLIRSTYHESIPNTTQLRQAMDLDLQHPHSSSFLLYDHRYNRPSDSPYLVPK</sequence>
<organism evidence="1 2">
    <name type="scientific">Acer yangbiense</name>
    <dbReference type="NCBI Taxonomy" id="1000413"/>
    <lineage>
        <taxon>Eukaryota</taxon>
        <taxon>Viridiplantae</taxon>
        <taxon>Streptophyta</taxon>
        <taxon>Embryophyta</taxon>
        <taxon>Tracheophyta</taxon>
        <taxon>Spermatophyta</taxon>
        <taxon>Magnoliopsida</taxon>
        <taxon>eudicotyledons</taxon>
        <taxon>Gunneridae</taxon>
        <taxon>Pentapetalae</taxon>
        <taxon>rosids</taxon>
        <taxon>malvids</taxon>
        <taxon>Sapindales</taxon>
        <taxon>Sapindaceae</taxon>
        <taxon>Hippocastanoideae</taxon>
        <taxon>Acereae</taxon>
        <taxon>Acer</taxon>
    </lineage>
</organism>
<name>A0A5C7I1R9_9ROSI</name>
<reference evidence="2" key="1">
    <citation type="journal article" date="2019" name="Gigascience">
        <title>De novo genome assembly of the endangered Acer yangbiense, a plant species with extremely small populations endemic to Yunnan Province, China.</title>
        <authorList>
            <person name="Yang J."/>
            <person name="Wariss H.M."/>
            <person name="Tao L."/>
            <person name="Zhang R."/>
            <person name="Yun Q."/>
            <person name="Hollingsworth P."/>
            <person name="Dao Z."/>
            <person name="Luo G."/>
            <person name="Guo H."/>
            <person name="Ma Y."/>
            <person name="Sun W."/>
        </authorList>
    </citation>
    <scope>NUCLEOTIDE SEQUENCE [LARGE SCALE GENOMIC DNA]</scope>
    <source>
        <strain evidence="2">cv. Malutang</strain>
    </source>
</reference>
<protein>
    <submittedName>
        <fullName evidence="1">Uncharacterized protein</fullName>
    </submittedName>
</protein>
<evidence type="ECO:0000313" key="1">
    <source>
        <dbReference type="EMBL" id="TXG62898.1"/>
    </source>
</evidence>
<comment type="caution">
    <text evidence="1">The sequence shown here is derived from an EMBL/GenBank/DDBJ whole genome shotgun (WGS) entry which is preliminary data.</text>
</comment>
<proteinExistence type="predicted"/>
<keyword evidence="2" id="KW-1185">Reference proteome</keyword>